<dbReference type="InterPro" id="IPR043129">
    <property type="entry name" value="ATPase_NBD"/>
</dbReference>
<keyword evidence="9" id="KW-0472">Membrane</keyword>
<comment type="similarity">
    <text evidence="2">Belongs to the GSP L family.</text>
</comment>
<dbReference type="Gene3D" id="3.30.420.380">
    <property type="match status" value="1"/>
</dbReference>
<dbReference type="Pfam" id="PF12693">
    <property type="entry name" value="GspL_C"/>
    <property type="match status" value="1"/>
</dbReference>
<dbReference type="PIRSF" id="PIRSF015761">
    <property type="entry name" value="Protein_L"/>
    <property type="match status" value="1"/>
</dbReference>
<keyword evidence="5" id="KW-0997">Cell inner membrane</keyword>
<evidence type="ECO:0000313" key="14">
    <source>
        <dbReference type="Proteomes" id="UP000024547"/>
    </source>
</evidence>
<gene>
    <name evidence="12" type="ORF">DCG65_04280</name>
    <name evidence="13" type="ORF">HY36_16075</name>
</gene>
<evidence type="ECO:0000256" key="9">
    <source>
        <dbReference type="ARBA" id="ARBA00023136"/>
    </source>
</evidence>
<evidence type="ECO:0000256" key="7">
    <source>
        <dbReference type="ARBA" id="ARBA00022927"/>
    </source>
</evidence>
<evidence type="ECO:0000313" key="13">
    <source>
        <dbReference type="EMBL" id="KCZ62286.1"/>
    </source>
</evidence>
<name>A0A059E3P5_9PROT</name>
<organism evidence="13 14">
    <name type="scientific">Hyphomonas atlantica</name>
    <dbReference type="NCBI Taxonomy" id="1280948"/>
    <lineage>
        <taxon>Bacteria</taxon>
        <taxon>Pseudomonadati</taxon>
        <taxon>Pseudomonadota</taxon>
        <taxon>Alphaproteobacteria</taxon>
        <taxon>Hyphomonadales</taxon>
        <taxon>Hyphomonadaceae</taxon>
        <taxon>Hyphomonas</taxon>
    </lineage>
</organism>
<evidence type="ECO:0000256" key="4">
    <source>
        <dbReference type="ARBA" id="ARBA00022475"/>
    </source>
</evidence>
<comment type="caution">
    <text evidence="13">The sequence shown here is derived from an EMBL/GenBank/DDBJ whole genome shotgun (WGS) entry which is preliminary data.</text>
</comment>
<keyword evidence="4" id="KW-1003">Cell membrane</keyword>
<evidence type="ECO:0000259" key="10">
    <source>
        <dbReference type="Pfam" id="PF05134"/>
    </source>
</evidence>
<evidence type="ECO:0000256" key="1">
    <source>
        <dbReference type="ARBA" id="ARBA00004377"/>
    </source>
</evidence>
<dbReference type="InterPro" id="IPR025691">
    <property type="entry name" value="GspL_pp_dom"/>
</dbReference>
<accession>A0A059E3P5</accession>
<dbReference type="Proteomes" id="UP000259173">
    <property type="component" value="Unassembled WGS sequence"/>
</dbReference>
<dbReference type="CDD" id="cd24017">
    <property type="entry name" value="ASKHA_T2SSL_N"/>
    <property type="match status" value="1"/>
</dbReference>
<evidence type="ECO:0000313" key="15">
    <source>
        <dbReference type="Proteomes" id="UP000259173"/>
    </source>
</evidence>
<keyword evidence="6" id="KW-0812">Transmembrane</keyword>
<dbReference type="Proteomes" id="UP000024547">
    <property type="component" value="Unassembled WGS sequence"/>
</dbReference>
<evidence type="ECO:0008006" key="16">
    <source>
        <dbReference type="Google" id="ProtNLM"/>
    </source>
</evidence>
<evidence type="ECO:0000256" key="8">
    <source>
        <dbReference type="ARBA" id="ARBA00022989"/>
    </source>
</evidence>
<evidence type="ECO:0000256" key="3">
    <source>
        <dbReference type="ARBA" id="ARBA00022448"/>
    </source>
</evidence>
<dbReference type="Pfam" id="PF05134">
    <property type="entry name" value="T2SSL"/>
    <property type="match status" value="1"/>
</dbReference>
<reference evidence="13 14" key="1">
    <citation type="journal article" date="2014" name="Antonie Van Leeuwenhoek">
        <title>Hyphomonas beringensis sp. nov. and Hyphomonas chukchiensis sp. nov., isolated from surface seawater of the Bering Sea and Chukchi Sea.</title>
        <authorList>
            <person name="Li C."/>
            <person name="Lai Q."/>
            <person name="Li G."/>
            <person name="Dong C."/>
            <person name="Wang J."/>
            <person name="Liao Y."/>
            <person name="Shao Z."/>
        </authorList>
    </citation>
    <scope>NUCLEOTIDE SEQUENCE [LARGE SCALE GENOMIC DNA]</scope>
    <source>
        <strain evidence="13 14">22II1-22F38</strain>
    </source>
</reference>
<dbReference type="InterPro" id="IPR024230">
    <property type="entry name" value="GspL_cyto_dom"/>
</dbReference>
<evidence type="ECO:0000259" key="11">
    <source>
        <dbReference type="Pfam" id="PF12693"/>
    </source>
</evidence>
<keyword evidence="14" id="KW-1185">Reference proteome</keyword>
<dbReference type="EMBL" id="AWFH01000010">
    <property type="protein sequence ID" value="KCZ62286.1"/>
    <property type="molecule type" value="Genomic_DNA"/>
</dbReference>
<evidence type="ECO:0000256" key="5">
    <source>
        <dbReference type="ARBA" id="ARBA00022519"/>
    </source>
</evidence>
<dbReference type="NCBIfam" id="TIGR01709">
    <property type="entry name" value="typeII_sec_gspL"/>
    <property type="match status" value="1"/>
</dbReference>
<protein>
    <recommendedName>
        <fullName evidence="16">GspL cytoplasmic actin-ATPase-like domain-containing protein</fullName>
    </recommendedName>
</protein>
<keyword evidence="8" id="KW-1133">Transmembrane helix</keyword>
<evidence type="ECO:0000256" key="6">
    <source>
        <dbReference type="ARBA" id="ARBA00022692"/>
    </source>
</evidence>
<keyword evidence="3" id="KW-0813">Transport</keyword>
<dbReference type="GeneID" id="92500588"/>
<evidence type="ECO:0000256" key="2">
    <source>
        <dbReference type="ARBA" id="ARBA00005318"/>
    </source>
</evidence>
<dbReference type="STRING" id="1280948.HY36_16075"/>
<feature type="domain" description="GspL periplasmic" evidence="11">
    <location>
        <begin position="214"/>
        <end position="365"/>
    </location>
</feature>
<dbReference type="InterPro" id="IPR007812">
    <property type="entry name" value="T2SS_protein-GspL"/>
</dbReference>
<dbReference type="SUPFAM" id="SSF53067">
    <property type="entry name" value="Actin-like ATPase domain"/>
    <property type="match status" value="1"/>
</dbReference>
<dbReference type="GO" id="GO:0015628">
    <property type="term" value="P:protein secretion by the type II secretion system"/>
    <property type="evidence" value="ECO:0007669"/>
    <property type="project" value="InterPro"/>
</dbReference>
<dbReference type="eggNOG" id="COG3297">
    <property type="taxonomic scope" value="Bacteria"/>
</dbReference>
<sequence>MRTRIYTEIPASGAEWRFVRSGPHGIETLPPNATLPSGADMVVFVPGTEVSAHRVRMTAKRPAEMTRLAAFAIEDELAVPVDTMHVAVAAAQEASDHRLVYAVSRQSMAGWLDALDSAGIGAARLVPDLSVLPASTHVDFGSRQLATISGRPVAIDPYWPSDVMAALMRETGAEPNIQQTDSLTQLASWAENAPRLVDFRQGEYARPSEQSINLTRFRLPAALAASLFLAWTAQSVWSIEKMKQLTAGLDAETARLYAAAFPDQPMPSNPAAALRASEGNASRSPTADFEQTSAVLYGAVAETPGASLVSLRYDRNMGELRATLTYPAFGADQDLKQAVEQTGMRVNLGDTRLEDGLVVGDLSIGGRS</sequence>
<evidence type="ECO:0000313" key="12">
    <source>
        <dbReference type="EMBL" id="HAE93753.1"/>
    </source>
</evidence>
<keyword evidence="7" id="KW-0653">Protein transport</keyword>
<dbReference type="Gene3D" id="3.30.1360.100">
    <property type="entry name" value="General secretion pathway protein M, EpsM"/>
    <property type="match status" value="1"/>
</dbReference>
<feature type="domain" description="GspL cytoplasmic actin-ATPase-like" evidence="10">
    <location>
        <begin position="36"/>
        <end position="145"/>
    </location>
</feature>
<comment type="subcellular location">
    <subcellularLocation>
        <location evidence="1">Cell inner membrane</location>
        <topology evidence="1">Single-pass membrane protein</topology>
    </subcellularLocation>
</comment>
<dbReference type="AlphaFoldDB" id="A0A059E3P5"/>
<dbReference type="GO" id="GO:0009276">
    <property type="term" value="C:Gram-negative-bacterium-type cell wall"/>
    <property type="evidence" value="ECO:0007669"/>
    <property type="project" value="InterPro"/>
</dbReference>
<dbReference type="GO" id="GO:0005886">
    <property type="term" value="C:plasma membrane"/>
    <property type="evidence" value="ECO:0007669"/>
    <property type="project" value="UniProtKB-SubCell"/>
</dbReference>
<reference evidence="12 15" key="2">
    <citation type="journal article" date="2018" name="Nat. Biotechnol.">
        <title>A standardized bacterial taxonomy based on genome phylogeny substantially revises the tree of life.</title>
        <authorList>
            <person name="Parks D.H."/>
            <person name="Chuvochina M."/>
            <person name="Waite D.W."/>
            <person name="Rinke C."/>
            <person name="Skarshewski A."/>
            <person name="Chaumeil P.A."/>
            <person name="Hugenholtz P."/>
        </authorList>
    </citation>
    <scope>NUCLEOTIDE SEQUENCE [LARGE SCALE GENOMIC DNA]</scope>
    <source>
        <strain evidence="12">UBA8557</strain>
    </source>
</reference>
<dbReference type="OrthoDB" id="8479085at2"/>
<proteinExistence type="inferred from homology"/>
<dbReference type="EMBL" id="DMBR01000123">
    <property type="protein sequence ID" value="HAE93753.1"/>
    <property type="molecule type" value="Genomic_DNA"/>
</dbReference>
<dbReference type="GO" id="GO:0015627">
    <property type="term" value="C:type II protein secretion system complex"/>
    <property type="evidence" value="ECO:0007669"/>
    <property type="project" value="InterPro"/>
</dbReference>
<dbReference type="RefSeq" id="WP_035550446.1">
    <property type="nucleotide sequence ID" value="NZ_AWFH01000010.1"/>
</dbReference>
<dbReference type="PATRIC" id="fig|1280948.3.peg.1443"/>